<dbReference type="PROSITE" id="PS50174">
    <property type="entry name" value="G_PATCH"/>
    <property type="match status" value="1"/>
</dbReference>
<evidence type="ECO:0000256" key="2">
    <source>
        <dbReference type="SAM" id="MobiDB-lite"/>
    </source>
</evidence>
<feature type="compositionally biased region" description="Basic and acidic residues" evidence="2">
    <location>
        <begin position="83"/>
        <end position="95"/>
    </location>
</feature>
<dbReference type="SMART" id="SM00443">
    <property type="entry name" value="G_patch"/>
    <property type="match status" value="1"/>
</dbReference>
<keyword evidence="1" id="KW-0694">RNA-binding</keyword>
<feature type="compositionally biased region" description="Basic and acidic residues" evidence="2">
    <location>
        <begin position="194"/>
        <end position="221"/>
    </location>
</feature>
<keyword evidence="6" id="KW-1185">Reference proteome</keyword>
<dbReference type="Gene3D" id="3.30.160.20">
    <property type="match status" value="1"/>
</dbReference>
<dbReference type="InterPro" id="IPR014720">
    <property type="entry name" value="dsRBD_dom"/>
</dbReference>
<dbReference type="PANTHER" id="PTHR46528">
    <property type="entry name" value="PROTEIN SON"/>
    <property type="match status" value="1"/>
</dbReference>
<organism evidence="5 6">
    <name type="scientific">Oikopleura dioica</name>
    <name type="common">Tunicate</name>
    <dbReference type="NCBI Taxonomy" id="34765"/>
    <lineage>
        <taxon>Eukaryota</taxon>
        <taxon>Metazoa</taxon>
        <taxon>Chordata</taxon>
        <taxon>Tunicata</taxon>
        <taxon>Appendicularia</taxon>
        <taxon>Copelata</taxon>
        <taxon>Oikopleuridae</taxon>
        <taxon>Oikopleura</taxon>
    </lineage>
</organism>
<proteinExistence type="predicted"/>
<dbReference type="Pfam" id="PF14709">
    <property type="entry name" value="DND1_DSRM"/>
    <property type="match status" value="1"/>
</dbReference>
<feature type="compositionally biased region" description="Low complexity" evidence="2">
    <location>
        <begin position="36"/>
        <end position="60"/>
    </location>
</feature>
<dbReference type="InterPro" id="IPR000467">
    <property type="entry name" value="G_patch_dom"/>
</dbReference>
<dbReference type="EMBL" id="OU015568">
    <property type="protein sequence ID" value="CAG5090372.1"/>
    <property type="molecule type" value="Genomic_DNA"/>
</dbReference>
<name>A0ABN7S661_OIKDI</name>
<dbReference type="SMART" id="SM00358">
    <property type="entry name" value="DSRM"/>
    <property type="match status" value="1"/>
</dbReference>
<evidence type="ECO:0000259" key="4">
    <source>
        <dbReference type="PROSITE" id="PS50174"/>
    </source>
</evidence>
<reference evidence="5 6" key="1">
    <citation type="submission" date="2021-04" db="EMBL/GenBank/DDBJ databases">
        <authorList>
            <person name="Bliznina A."/>
        </authorList>
    </citation>
    <scope>NUCLEOTIDE SEQUENCE [LARGE SCALE GENOMIC DNA]</scope>
</reference>
<feature type="domain" description="G-patch" evidence="4">
    <location>
        <begin position="493"/>
        <end position="539"/>
    </location>
</feature>
<feature type="domain" description="DRBM" evidence="3">
    <location>
        <begin position="564"/>
        <end position="634"/>
    </location>
</feature>
<evidence type="ECO:0000313" key="5">
    <source>
        <dbReference type="EMBL" id="CAG5090372.1"/>
    </source>
</evidence>
<feature type="compositionally biased region" description="Basic and acidic residues" evidence="2">
    <location>
        <begin position="110"/>
        <end position="148"/>
    </location>
</feature>
<feature type="compositionally biased region" description="Basic and acidic residues" evidence="2">
    <location>
        <begin position="63"/>
        <end position="74"/>
    </location>
</feature>
<dbReference type="CDD" id="cd19870">
    <property type="entry name" value="DSRM_SON-like"/>
    <property type="match status" value="1"/>
</dbReference>
<dbReference type="SUPFAM" id="SSF54768">
    <property type="entry name" value="dsRNA-binding domain-like"/>
    <property type="match status" value="1"/>
</dbReference>
<evidence type="ECO:0000259" key="3">
    <source>
        <dbReference type="PROSITE" id="PS50137"/>
    </source>
</evidence>
<feature type="compositionally biased region" description="Basic residues" evidence="2">
    <location>
        <begin position="96"/>
        <end position="109"/>
    </location>
</feature>
<protein>
    <submittedName>
        <fullName evidence="5">Oidioi.mRNA.OKI2018_I69.PAR.g12576.t1.cds</fullName>
    </submittedName>
</protein>
<dbReference type="PANTHER" id="PTHR46528:SF1">
    <property type="entry name" value="PROTEIN SON"/>
    <property type="match status" value="1"/>
</dbReference>
<gene>
    <name evidence="5" type="ORF">OKIOD_LOCUS4134</name>
</gene>
<evidence type="ECO:0000313" key="6">
    <source>
        <dbReference type="Proteomes" id="UP001158576"/>
    </source>
</evidence>
<dbReference type="Proteomes" id="UP001158576">
    <property type="component" value="Chromosome PAR"/>
</dbReference>
<feature type="compositionally biased region" description="Basic and acidic residues" evidence="2">
    <location>
        <begin position="246"/>
        <end position="258"/>
    </location>
</feature>
<evidence type="ECO:0000256" key="1">
    <source>
        <dbReference type="PROSITE-ProRule" id="PRU00266"/>
    </source>
</evidence>
<dbReference type="InterPro" id="IPR032922">
    <property type="entry name" value="SON"/>
</dbReference>
<accession>A0ABN7S661</accession>
<feature type="region of interest" description="Disordered" evidence="2">
    <location>
        <begin position="13"/>
        <end position="274"/>
    </location>
</feature>
<sequence>MADLDDALVSYLSDKYNGEGNGDNDAIMNEIDDLPDSASMAGSDRSSSSDSDSGSSSDADTVLDDKRATDEKDRLRRKKRREEKRERKRAKEEKKRAKKAKKERKRKREKERESKDKKRRRDRDSRDRSESRSRDSRSSSRRRDDRSSSRSRRSPSTDSVRSFRSVHADFRYGDKERSRSYSRARSRSPGSRSTRSERPYRRDSSSSDRDRRRSRSRSPDRKSRKGIKEYGSAGMKTIPPPQDLYSNREHPEEKKHSDDDEDDKYAGTGLTKEDKMKLLEIAKKNALNVHGGLNKNESIAMRAGGLTIEQLTAKAARIQSGKDDPISEDIPDDMLNHPPIFLKPKQTDPLALPADASMAQLTKSFPVSAGIQHREVITDYNEDDGVGEWTEGDVGGDENEEMAVDEQNGEKKLNMGDIQSAIADRVNAMRKLQENPEDTEAQNQMAAAQELLSKWKGSDLPEENKIMPMSWAELNTGNPAWAKQEQFHVARKVTGLGRKLLEKMGWQEGMGLGKNAQGNAEPLVLDFKINREGLSAAEDNKESQSFMGRKGFAGGIVKDLSGKHPVSALMEVCSKRRWGQPEFTLVTDTSAGNNRSFLYKVRVYDTEYQPATPSLNKKTGKAAAATVALQALGLVPRAAS</sequence>
<feature type="compositionally biased region" description="Basic and acidic residues" evidence="2">
    <location>
        <begin position="166"/>
        <end position="179"/>
    </location>
</feature>
<dbReference type="Pfam" id="PF01585">
    <property type="entry name" value="G-patch"/>
    <property type="match status" value="1"/>
</dbReference>
<dbReference type="PROSITE" id="PS50137">
    <property type="entry name" value="DS_RBD"/>
    <property type="match status" value="1"/>
</dbReference>